<dbReference type="PANTHER" id="PTHR33795">
    <property type="entry name" value="INSERTION ELEMENT IS150 PROTEIN INSJ"/>
    <property type="match status" value="1"/>
</dbReference>
<evidence type="ECO:0000313" key="4">
    <source>
        <dbReference type="Proteomes" id="UP000196573"/>
    </source>
</evidence>
<dbReference type="Pfam" id="PF13518">
    <property type="entry name" value="HTH_28"/>
    <property type="match status" value="1"/>
</dbReference>
<evidence type="ECO:0000256" key="1">
    <source>
        <dbReference type="ARBA" id="ARBA00038232"/>
    </source>
</evidence>
<evidence type="ECO:0000259" key="2">
    <source>
        <dbReference type="Pfam" id="PF13518"/>
    </source>
</evidence>
<evidence type="ECO:0000313" key="3">
    <source>
        <dbReference type="EMBL" id="SMA50984.1"/>
    </source>
</evidence>
<sequence>MSKYSPELKRIIASEYIDDGISSHQLDAKYAIDSRQIRYWGQVYTIHGERAFERSSLPRTAKFKLEALTLMWTKQWSLAHTSAQLNLSSSGILSTWLKRYNEEGMNGLKRCIRGRPPMKKRVVKPADEMTLEELKRELAYLRAENDVLKKYQELDRLKLARKKR</sequence>
<dbReference type="InterPro" id="IPR009057">
    <property type="entry name" value="Homeodomain-like_sf"/>
</dbReference>
<dbReference type="RefSeq" id="WP_087113424.1">
    <property type="nucleotide sequence ID" value="NZ_CBCSCN010000034.1"/>
</dbReference>
<dbReference type="Proteomes" id="UP000196573">
    <property type="component" value="Unassembled WGS sequence"/>
</dbReference>
<reference evidence="3 4" key="1">
    <citation type="submission" date="2017-03" db="EMBL/GenBank/DDBJ databases">
        <authorList>
            <person name="Afonso C.L."/>
            <person name="Miller P.J."/>
            <person name="Scott M.A."/>
            <person name="Spackman E."/>
            <person name="Goraichik I."/>
            <person name="Dimitrov K.M."/>
            <person name="Suarez D.L."/>
            <person name="Swayne D.E."/>
        </authorList>
    </citation>
    <scope>NUCLEOTIDE SEQUENCE [LARGE SCALE GENOMIC DNA]</scope>
    <source>
        <strain evidence="3">SB41UT1</strain>
    </source>
</reference>
<keyword evidence="4" id="KW-1185">Reference proteome</keyword>
<proteinExistence type="inferred from homology"/>
<feature type="domain" description="Insertion element IS150 protein InsJ-like helix-turn-helix" evidence="2">
    <location>
        <begin position="63"/>
        <end position="116"/>
    </location>
</feature>
<gene>
    <name evidence="3" type="ORF">EHSB41UT_04807</name>
</gene>
<dbReference type="InterPro" id="IPR055247">
    <property type="entry name" value="InsJ-like_HTH"/>
</dbReference>
<comment type="similarity">
    <text evidence="1">Belongs to the IS150/IS1296 orfA family.</text>
</comment>
<accession>A0A1X7ARP7</accession>
<dbReference type="InterPro" id="IPR010921">
    <property type="entry name" value="Trp_repressor/repl_initiator"/>
</dbReference>
<organism evidence="3 4">
    <name type="scientific">Parendozoicomonas haliclonae</name>
    <dbReference type="NCBI Taxonomy" id="1960125"/>
    <lineage>
        <taxon>Bacteria</taxon>
        <taxon>Pseudomonadati</taxon>
        <taxon>Pseudomonadota</taxon>
        <taxon>Gammaproteobacteria</taxon>
        <taxon>Oceanospirillales</taxon>
        <taxon>Endozoicomonadaceae</taxon>
        <taxon>Parendozoicomonas</taxon>
    </lineage>
</organism>
<protein>
    <recommendedName>
        <fullName evidence="2">Insertion element IS150 protein InsJ-like helix-turn-helix domain-containing protein</fullName>
    </recommendedName>
</protein>
<dbReference type="InterPro" id="IPR052057">
    <property type="entry name" value="IS150/IS1296_orfA-like"/>
</dbReference>
<name>A0A1X7ARP7_9GAMM</name>
<dbReference type="SUPFAM" id="SSF46689">
    <property type="entry name" value="Homeodomain-like"/>
    <property type="match status" value="1"/>
</dbReference>
<dbReference type="AlphaFoldDB" id="A0A1X7ARP7"/>
<dbReference type="EMBL" id="FWPT01000032">
    <property type="protein sequence ID" value="SMA50984.1"/>
    <property type="molecule type" value="Genomic_DNA"/>
</dbReference>
<dbReference type="SUPFAM" id="SSF48295">
    <property type="entry name" value="TrpR-like"/>
    <property type="match status" value="1"/>
</dbReference>
<dbReference type="OrthoDB" id="6107334at2"/>
<dbReference type="GO" id="GO:0043565">
    <property type="term" value="F:sequence-specific DNA binding"/>
    <property type="evidence" value="ECO:0007669"/>
    <property type="project" value="InterPro"/>
</dbReference>
<dbReference type="PANTHER" id="PTHR33795:SF1">
    <property type="entry name" value="INSERTION ELEMENT IS150 PROTEIN INSJ"/>
    <property type="match status" value="1"/>
</dbReference>